<evidence type="ECO:0000313" key="3">
    <source>
        <dbReference type="Proteomes" id="UP000324091"/>
    </source>
</evidence>
<dbReference type="Proteomes" id="UP000324091">
    <property type="component" value="Chromosome 17"/>
</dbReference>
<evidence type="ECO:0000313" key="2">
    <source>
        <dbReference type="EMBL" id="TWW70836.1"/>
    </source>
</evidence>
<name>A0A5C6NV59_9TELE</name>
<keyword evidence="3" id="KW-1185">Reference proteome</keyword>
<protein>
    <submittedName>
        <fullName evidence="2">Uncharacterized protein</fullName>
    </submittedName>
</protein>
<dbReference type="EMBL" id="RHFK02000009">
    <property type="protein sequence ID" value="TWW70836.1"/>
    <property type="molecule type" value="Genomic_DNA"/>
</dbReference>
<feature type="region of interest" description="Disordered" evidence="1">
    <location>
        <begin position="22"/>
        <end position="42"/>
    </location>
</feature>
<feature type="region of interest" description="Disordered" evidence="1">
    <location>
        <begin position="62"/>
        <end position="82"/>
    </location>
</feature>
<reference evidence="2 3" key="1">
    <citation type="submission" date="2019-04" db="EMBL/GenBank/DDBJ databases">
        <title>Chromosome genome assembly for Takifugu flavidus.</title>
        <authorList>
            <person name="Xiao S."/>
        </authorList>
    </citation>
    <scope>NUCLEOTIDE SEQUENCE [LARGE SCALE GENOMIC DNA]</scope>
    <source>
        <strain evidence="2">HTHZ2018</strain>
        <tissue evidence="2">Muscle</tissue>
    </source>
</reference>
<feature type="compositionally biased region" description="Basic and acidic residues" evidence="1">
    <location>
        <begin position="73"/>
        <end position="82"/>
    </location>
</feature>
<evidence type="ECO:0000256" key="1">
    <source>
        <dbReference type="SAM" id="MobiDB-lite"/>
    </source>
</evidence>
<organism evidence="2 3">
    <name type="scientific">Takifugu flavidus</name>
    <name type="common">sansaifugu</name>
    <dbReference type="NCBI Taxonomy" id="433684"/>
    <lineage>
        <taxon>Eukaryota</taxon>
        <taxon>Metazoa</taxon>
        <taxon>Chordata</taxon>
        <taxon>Craniata</taxon>
        <taxon>Vertebrata</taxon>
        <taxon>Euteleostomi</taxon>
        <taxon>Actinopterygii</taxon>
        <taxon>Neopterygii</taxon>
        <taxon>Teleostei</taxon>
        <taxon>Neoteleostei</taxon>
        <taxon>Acanthomorphata</taxon>
        <taxon>Eupercaria</taxon>
        <taxon>Tetraodontiformes</taxon>
        <taxon>Tetradontoidea</taxon>
        <taxon>Tetraodontidae</taxon>
        <taxon>Takifugu</taxon>
    </lineage>
</organism>
<gene>
    <name evidence="2" type="ORF">D4764_17G0003190</name>
</gene>
<comment type="caution">
    <text evidence="2">The sequence shown here is derived from an EMBL/GenBank/DDBJ whole genome shotgun (WGS) entry which is preliminary data.</text>
</comment>
<dbReference type="AlphaFoldDB" id="A0A5C6NV59"/>
<accession>A0A5C6NV59</accession>
<sequence>MFPANLSWTEQTAVIGTRKWRQVEDSGIHREGRREDNGPHLTETIRTHRLIERTKDAARDIAGGCPANAFSRSGERTRQRGN</sequence>
<proteinExistence type="predicted"/>